<name>A0A2I7N595_9NEIS</name>
<evidence type="ECO:0000313" key="4">
    <source>
        <dbReference type="EMBL" id="AUR51620.1"/>
    </source>
</evidence>
<keyword evidence="5" id="KW-1185">Reference proteome</keyword>
<evidence type="ECO:0000256" key="2">
    <source>
        <dbReference type="ARBA" id="ARBA00011985"/>
    </source>
</evidence>
<accession>A0A2I7N595</accession>
<dbReference type="KEGG" id="nba:CUN60_04710"/>
<evidence type="ECO:0000313" key="5">
    <source>
        <dbReference type="Proteomes" id="UP000236655"/>
    </source>
</evidence>
<comment type="catalytic activity">
    <reaction evidence="1">
        <text>AMP + H2O = D-ribose 5-phosphate + adenine</text>
        <dbReference type="Rhea" id="RHEA:20129"/>
        <dbReference type="ChEBI" id="CHEBI:15377"/>
        <dbReference type="ChEBI" id="CHEBI:16708"/>
        <dbReference type="ChEBI" id="CHEBI:78346"/>
        <dbReference type="ChEBI" id="CHEBI:456215"/>
        <dbReference type="EC" id="3.2.2.4"/>
    </reaction>
</comment>
<dbReference type="Proteomes" id="UP000236655">
    <property type="component" value="Chromosome"/>
</dbReference>
<organism evidence="4 5">
    <name type="scientific">Aquella oligotrophica</name>
    <dbReference type="NCBI Taxonomy" id="2067065"/>
    <lineage>
        <taxon>Bacteria</taxon>
        <taxon>Pseudomonadati</taxon>
        <taxon>Pseudomonadota</taxon>
        <taxon>Betaproteobacteria</taxon>
        <taxon>Neisseriales</taxon>
        <taxon>Neisseriaceae</taxon>
        <taxon>Aquella</taxon>
    </lineage>
</organism>
<dbReference type="EC" id="3.2.2.4" evidence="2"/>
<dbReference type="Pfam" id="PF03641">
    <property type="entry name" value="Lysine_decarbox"/>
    <property type="match status" value="1"/>
</dbReference>
<dbReference type="InterPro" id="IPR052341">
    <property type="entry name" value="LOG_family_nucleotidases"/>
</dbReference>
<evidence type="ECO:0000256" key="3">
    <source>
        <dbReference type="ARBA" id="ARBA00031983"/>
    </source>
</evidence>
<evidence type="ECO:0000256" key="1">
    <source>
        <dbReference type="ARBA" id="ARBA00000274"/>
    </source>
</evidence>
<dbReference type="GO" id="GO:0008714">
    <property type="term" value="F:AMP nucleosidase activity"/>
    <property type="evidence" value="ECO:0007669"/>
    <property type="project" value="UniProtKB-EC"/>
</dbReference>
<proteinExistence type="predicted"/>
<dbReference type="AlphaFoldDB" id="A0A2I7N595"/>
<dbReference type="OrthoDB" id="9801098at2"/>
<dbReference type="Gene3D" id="3.40.50.450">
    <property type="match status" value="1"/>
</dbReference>
<gene>
    <name evidence="4" type="ORF">CUN60_04710</name>
</gene>
<dbReference type="PANTHER" id="PTHR43393:SF3">
    <property type="entry name" value="LYSINE DECARBOXYLASE-LIKE PROTEIN"/>
    <property type="match status" value="1"/>
</dbReference>
<dbReference type="GO" id="GO:0005829">
    <property type="term" value="C:cytosol"/>
    <property type="evidence" value="ECO:0007669"/>
    <property type="project" value="TreeGrafter"/>
</dbReference>
<sequence>MRELLIHDRNVQERVVNSLEKVWDLTDDLVEFYPRYEEYTVTIFGSARIQENSPIYQDVFEFAKNLARLECNVVTGGGPGIMEAGNRGAMEGKLSNSQIKSVGINIELPFEQKNNGYLDQVFPHKTFFTRLQHFMAVSDCFVAFYGGIGTVLEILTVLQLMQVKKISDCKLILVGKMWNGLIDWFESEMLNEDMQLIHQGDLLIPHLVPHYQDALEIIKQHKIQSGL</sequence>
<dbReference type="RefSeq" id="WP_102950919.1">
    <property type="nucleotide sequence ID" value="NZ_CP024847.1"/>
</dbReference>
<dbReference type="InterPro" id="IPR031100">
    <property type="entry name" value="LOG_fam"/>
</dbReference>
<protein>
    <recommendedName>
        <fullName evidence="3">AMP nucleosidase</fullName>
        <ecNumber evidence="2">3.2.2.4</ecNumber>
    </recommendedName>
    <alternativeName>
        <fullName evidence="3">AMP nucleosidase</fullName>
    </alternativeName>
</protein>
<reference evidence="5" key="1">
    <citation type="submission" date="2017-11" db="EMBL/GenBank/DDBJ databases">
        <authorList>
            <person name="Chan K.G."/>
            <person name="Lee L.S."/>
        </authorList>
    </citation>
    <scope>NUCLEOTIDE SEQUENCE [LARGE SCALE GENOMIC DNA]</scope>
    <source>
        <strain evidence="5">DSM 100970</strain>
    </source>
</reference>
<dbReference type="PANTHER" id="PTHR43393">
    <property type="entry name" value="CYTOKININ RIBOSIDE 5'-MONOPHOSPHATE PHOSPHORIBOHYDROLASE"/>
    <property type="match status" value="1"/>
</dbReference>
<dbReference type="SUPFAM" id="SSF102405">
    <property type="entry name" value="MCP/YpsA-like"/>
    <property type="match status" value="1"/>
</dbReference>
<dbReference type="EMBL" id="CP024847">
    <property type="protein sequence ID" value="AUR51620.1"/>
    <property type="molecule type" value="Genomic_DNA"/>
</dbReference>